<dbReference type="GO" id="GO:0045944">
    <property type="term" value="P:positive regulation of transcription by RNA polymerase II"/>
    <property type="evidence" value="ECO:0007669"/>
    <property type="project" value="InterPro"/>
</dbReference>
<dbReference type="InterPro" id="IPR002487">
    <property type="entry name" value="TF_Kbox"/>
</dbReference>
<evidence type="ECO:0000256" key="2">
    <source>
        <dbReference type="ARBA" id="ARBA00023015"/>
    </source>
</evidence>
<feature type="domain" description="MADS-box" evidence="7">
    <location>
        <begin position="1"/>
        <end position="61"/>
    </location>
</feature>
<dbReference type="PRINTS" id="PR00404">
    <property type="entry name" value="MADSDOMAIN"/>
</dbReference>
<proteinExistence type="evidence at transcript level"/>
<evidence type="ECO:0000259" key="7">
    <source>
        <dbReference type="PROSITE" id="PS50066"/>
    </source>
</evidence>
<dbReference type="Gene3D" id="3.40.1810.10">
    <property type="entry name" value="Transcription factor, MADS-box"/>
    <property type="match status" value="1"/>
</dbReference>
<dbReference type="InterPro" id="IPR033896">
    <property type="entry name" value="MEF2-like_N"/>
</dbReference>
<dbReference type="GO" id="GO:0009908">
    <property type="term" value="P:flower development"/>
    <property type="evidence" value="ECO:0007669"/>
    <property type="project" value="UniProtKB-ARBA"/>
</dbReference>
<dbReference type="FunFam" id="3.40.1810.10:FF:000030">
    <property type="entry name" value="Agamous-like MADS-box protein AGL13"/>
    <property type="match status" value="1"/>
</dbReference>
<keyword evidence="6" id="KW-0175">Coiled coil</keyword>
<dbReference type="EMBL" id="JW988057">
    <property type="protein sequence ID" value="AFP65771.1"/>
    <property type="molecule type" value="mRNA"/>
</dbReference>
<organism evidence="9">
    <name type="scientific">Iris fulva</name>
    <dbReference type="NCBI Taxonomy" id="92176"/>
    <lineage>
        <taxon>Eukaryota</taxon>
        <taxon>Viridiplantae</taxon>
        <taxon>Streptophyta</taxon>
        <taxon>Embryophyta</taxon>
        <taxon>Tracheophyta</taxon>
        <taxon>Spermatophyta</taxon>
        <taxon>Magnoliopsida</taxon>
        <taxon>Liliopsida</taxon>
        <taxon>Asparagales</taxon>
        <taxon>Iridaceae</taxon>
        <taxon>Iridoideae</taxon>
        <taxon>Irideae</taxon>
        <taxon>Iris</taxon>
    </lineage>
</organism>
<dbReference type="InterPro" id="IPR036879">
    <property type="entry name" value="TF_MADSbox_sf"/>
</dbReference>
<dbReference type="SMART" id="SM00432">
    <property type="entry name" value="MADS"/>
    <property type="match status" value="1"/>
</dbReference>
<feature type="coiled-coil region" evidence="6">
    <location>
        <begin position="126"/>
        <end position="172"/>
    </location>
</feature>
<dbReference type="InterPro" id="IPR050142">
    <property type="entry name" value="MADS-box/MEF2_TF"/>
</dbReference>
<keyword evidence="4" id="KW-0804">Transcription</keyword>
<dbReference type="Pfam" id="PF00319">
    <property type="entry name" value="SRF-TF"/>
    <property type="match status" value="1"/>
</dbReference>
<feature type="domain" description="K-box" evidence="8">
    <location>
        <begin position="89"/>
        <end position="179"/>
    </location>
</feature>
<dbReference type="GO" id="GO:0003700">
    <property type="term" value="F:DNA-binding transcription factor activity"/>
    <property type="evidence" value="ECO:0007669"/>
    <property type="project" value="InterPro"/>
</dbReference>
<dbReference type="PANTHER" id="PTHR48019">
    <property type="entry name" value="SERUM RESPONSE FACTOR HOMOLOG"/>
    <property type="match status" value="1"/>
</dbReference>
<dbReference type="PROSITE" id="PS00350">
    <property type="entry name" value="MADS_BOX_1"/>
    <property type="match status" value="1"/>
</dbReference>
<dbReference type="AlphaFoldDB" id="K9LXJ8"/>
<evidence type="ECO:0000256" key="3">
    <source>
        <dbReference type="ARBA" id="ARBA00023125"/>
    </source>
</evidence>
<dbReference type="InterPro" id="IPR002100">
    <property type="entry name" value="TF_MADSbox"/>
</dbReference>
<sequence length="219" mass="25391">MVRGKTQMRRIENETSRQVTFSKRRSGLLKKAFELSVLCDAEVGVIVFSPRGRLFEFSSSSMQRTIQRYKSHAKDVNLNKREAEDEIQVQLWKQEAATVTKEIQLLETTKRKLLGESLETCSSNELHDLEFQLERSLINIRQWKERILTEQIVQLKEREKLLMEENVALNRQWKGDSLQHSAVLEEATHDDNASQHTEVETDLCIGLLGRRGTQCLLHA</sequence>
<evidence type="ECO:0000313" key="9">
    <source>
        <dbReference type="EMBL" id="AFP65771.1"/>
    </source>
</evidence>
<keyword evidence="3" id="KW-0238">DNA-binding</keyword>
<dbReference type="GO" id="GO:0000977">
    <property type="term" value="F:RNA polymerase II transcription regulatory region sequence-specific DNA binding"/>
    <property type="evidence" value="ECO:0007669"/>
    <property type="project" value="InterPro"/>
</dbReference>
<dbReference type="SUPFAM" id="SSF55455">
    <property type="entry name" value="SRF-like"/>
    <property type="match status" value="1"/>
</dbReference>
<evidence type="ECO:0000256" key="1">
    <source>
        <dbReference type="ARBA" id="ARBA00004123"/>
    </source>
</evidence>
<reference evidence="9" key="1">
    <citation type="journal article" date="2013" name="Gene">
        <title>Transcriptome sequencing and phylogenetic analysis of floral and leaf MIKC(C) MADS-box and R2R3 MYB transcription factors from the monocot Iris fulva.</title>
        <authorList>
            <person name="Ballerini E.S."/>
            <person name="Mockaitis K."/>
            <person name="Arnold M.L."/>
        </authorList>
    </citation>
    <scope>NUCLEOTIDE SEQUENCE</scope>
</reference>
<protein>
    <submittedName>
        <fullName evidence="9">TM3-like protein 1</fullName>
    </submittedName>
</protein>
<keyword evidence="2" id="KW-0805">Transcription regulation</keyword>
<keyword evidence="5" id="KW-0539">Nucleus</keyword>
<dbReference type="GO" id="GO:0005634">
    <property type="term" value="C:nucleus"/>
    <property type="evidence" value="ECO:0007669"/>
    <property type="project" value="UniProtKB-SubCell"/>
</dbReference>
<evidence type="ECO:0000256" key="4">
    <source>
        <dbReference type="ARBA" id="ARBA00023163"/>
    </source>
</evidence>
<dbReference type="CDD" id="cd00265">
    <property type="entry name" value="MADS_MEF2_like"/>
    <property type="match status" value="1"/>
</dbReference>
<evidence type="ECO:0000256" key="6">
    <source>
        <dbReference type="SAM" id="Coils"/>
    </source>
</evidence>
<dbReference type="GO" id="GO:0099402">
    <property type="term" value="P:plant organ development"/>
    <property type="evidence" value="ECO:0007669"/>
    <property type="project" value="UniProtKB-ARBA"/>
</dbReference>
<dbReference type="PROSITE" id="PS50066">
    <property type="entry name" value="MADS_BOX_2"/>
    <property type="match status" value="1"/>
</dbReference>
<evidence type="ECO:0000259" key="8">
    <source>
        <dbReference type="PROSITE" id="PS51297"/>
    </source>
</evidence>
<dbReference type="GO" id="GO:0046983">
    <property type="term" value="F:protein dimerization activity"/>
    <property type="evidence" value="ECO:0007669"/>
    <property type="project" value="InterPro"/>
</dbReference>
<dbReference type="Pfam" id="PF01486">
    <property type="entry name" value="K-box"/>
    <property type="match status" value="1"/>
</dbReference>
<comment type="subcellular location">
    <subcellularLocation>
        <location evidence="1">Nucleus</location>
    </subcellularLocation>
</comment>
<dbReference type="PROSITE" id="PS51297">
    <property type="entry name" value="K_BOX"/>
    <property type="match status" value="1"/>
</dbReference>
<accession>K9LXJ8</accession>
<evidence type="ECO:0000256" key="5">
    <source>
        <dbReference type="ARBA" id="ARBA00023242"/>
    </source>
</evidence>
<name>K9LXJ8_9ASPA</name>